<dbReference type="FunFam" id="3.30.930.10:FF:000013">
    <property type="entry name" value="Aspartate--tRNA ligase, cytoplasmic"/>
    <property type="match status" value="1"/>
</dbReference>
<reference evidence="14 15" key="1">
    <citation type="journal article" date="2024" name="Nat. Commun.">
        <title>Phylogenomics reveals the evolutionary origins of lichenization in chlorophyte algae.</title>
        <authorList>
            <person name="Puginier C."/>
            <person name="Libourel C."/>
            <person name="Otte J."/>
            <person name="Skaloud P."/>
            <person name="Haon M."/>
            <person name="Grisel S."/>
            <person name="Petersen M."/>
            <person name="Berrin J.G."/>
            <person name="Delaux P.M."/>
            <person name="Dal Grande F."/>
            <person name="Keller J."/>
        </authorList>
    </citation>
    <scope>NUCLEOTIDE SEQUENCE [LARGE SCALE GENOMIC DNA]</scope>
    <source>
        <strain evidence="14 15">SAG 2036</strain>
    </source>
</reference>
<dbReference type="PRINTS" id="PR01042">
    <property type="entry name" value="TRNASYNTHASP"/>
</dbReference>
<dbReference type="SUPFAM" id="SSF55681">
    <property type="entry name" value="Class II aaRS and biotin synthetases"/>
    <property type="match status" value="1"/>
</dbReference>
<keyword evidence="4" id="KW-0963">Cytoplasm</keyword>
<dbReference type="Pfam" id="PF01336">
    <property type="entry name" value="tRNA_anti-codon"/>
    <property type="match status" value="1"/>
</dbReference>
<dbReference type="PANTHER" id="PTHR43450:SF1">
    <property type="entry name" value="ASPARTATE--TRNA LIGASE, CYTOPLASMIC"/>
    <property type="match status" value="1"/>
</dbReference>
<dbReference type="GO" id="GO:0005524">
    <property type="term" value="F:ATP binding"/>
    <property type="evidence" value="ECO:0007669"/>
    <property type="project" value="UniProtKB-KW"/>
</dbReference>
<dbReference type="InterPro" id="IPR004523">
    <property type="entry name" value="Asp-tRNA_synthase_2"/>
</dbReference>
<evidence type="ECO:0000256" key="12">
    <source>
        <dbReference type="SAM" id="MobiDB-lite"/>
    </source>
</evidence>
<feature type="compositionally biased region" description="Basic and acidic residues" evidence="12">
    <location>
        <begin position="29"/>
        <end position="39"/>
    </location>
</feature>
<dbReference type="NCBIfam" id="NF003483">
    <property type="entry name" value="PRK05159.1"/>
    <property type="match status" value="1"/>
</dbReference>
<dbReference type="InterPro" id="IPR045864">
    <property type="entry name" value="aa-tRNA-synth_II/BPL/LPL"/>
</dbReference>
<dbReference type="Proteomes" id="UP001465755">
    <property type="component" value="Unassembled WGS sequence"/>
</dbReference>
<keyword evidence="6" id="KW-0547">Nucleotide-binding</keyword>
<keyword evidence="5" id="KW-0436">Ligase</keyword>
<name>A0AAW1P8J8_9CHLO</name>
<dbReference type="EMBL" id="JALJOQ010000016">
    <property type="protein sequence ID" value="KAK9809756.1"/>
    <property type="molecule type" value="Genomic_DNA"/>
</dbReference>
<evidence type="ECO:0000256" key="7">
    <source>
        <dbReference type="ARBA" id="ARBA00022840"/>
    </source>
</evidence>
<sequence length="535" mass="59676">MWWDERLSGEIHTNEASTSSPAGGKGKAGKPDKKAERAAQRGKSAAAMTQADPSDPLKDQYGDTELVASQANSHRVWSQIEACSPSKEGEKLLLRGRVHTVRGKGKSCFLVLRQRTSTLQLVMFADDKVVSKGMVKYASLLPRESVIDVEGTVFVPKDPVQGCSQSETELHVISIRCISRAEALPFEVVDASRSEQQLKAADTQLVTVAVDTRLENRCIDLRTPANQAIFTLQSKVCQLFREALTAEGFTEIHSPKLIAGASEGGAAVFKLDYMGQPACLAQSPQFYKQMALAADMRRVFELGPVFRAENSNTHRHLCEFTGLDFEMEINEHYSEVLDVLDHLFVYMFNGLRAACAKQLAVINEQYPFEPLEYLPQTLRLPFEEGIKMLQEDGLDVDPLGDLNTEAERRLGALVKAKHHTDFFILYRYPLAIRPFYTMPDPTDARWSNSFDVFIRGEEIISGAQRVHDATLLTERAKVHEIPVDSIHGYLDSFKYGMPPHGGAGVGLERVVMLFCGLDNIRKTSLFPRDPRRLSP</sequence>
<dbReference type="Gene3D" id="3.30.930.10">
    <property type="entry name" value="Bira Bifunctional Protein, Domain 2"/>
    <property type="match status" value="1"/>
</dbReference>
<evidence type="ECO:0000256" key="6">
    <source>
        <dbReference type="ARBA" id="ARBA00022741"/>
    </source>
</evidence>
<comment type="catalytic activity">
    <reaction evidence="11">
        <text>tRNA(Asp) + L-aspartate + ATP = L-aspartyl-tRNA(Asp) + AMP + diphosphate</text>
        <dbReference type="Rhea" id="RHEA:19649"/>
        <dbReference type="Rhea" id="RHEA-COMP:9660"/>
        <dbReference type="Rhea" id="RHEA-COMP:9678"/>
        <dbReference type="ChEBI" id="CHEBI:29991"/>
        <dbReference type="ChEBI" id="CHEBI:30616"/>
        <dbReference type="ChEBI" id="CHEBI:33019"/>
        <dbReference type="ChEBI" id="CHEBI:78442"/>
        <dbReference type="ChEBI" id="CHEBI:78516"/>
        <dbReference type="ChEBI" id="CHEBI:456215"/>
        <dbReference type="EC" id="6.1.1.12"/>
    </reaction>
</comment>
<evidence type="ECO:0000313" key="15">
    <source>
        <dbReference type="Proteomes" id="UP001465755"/>
    </source>
</evidence>
<evidence type="ECO:0000313" key="14">
    <source>
        <dbReference type="EMBL" id="KAK9809756.1"/>
    </source>
</evidence>
<dbReference type="PROSITE" id="PS50862">
    <property type="entry name" value="AA_TRNA_LIGASE_II"/>
    <property type="match status" value="1"/>
</dbReference>
<keyword evidence="15" id="KW-1185">Reference proteome</keyword>
<evidence type="ECO:0000256" key="2">
    <source>
        <dbReference type="ARBA" id="ARBA00005312"/>
    </source>
</evidence>
<dbReference type="InterPro" id="IPR012340">
    <property type="entry name" value="NA-bd_OB-fold"/>
</dbReference>
<dbReference type="NCBIfam" id="TIGR00458">
    <property type="entry name" value="aspS_nondisc"/>
    <property type="match status" value="1"/>
</dbReference>
<keyword evidence="9" id="KW-0030">Aminoacyl-tRNA synthetase</keyword>
<protein>
    <recommendedName>
        <fullName evidence="3">aspartate--tRNA ligase</fullName>
        <ecNumber evidence="3">6.1.1.12</ecNumber>
    </recommendedName>
    <alternativeName>
        <fullName evidence="10">Aspartyl-tRNA synthetase</fullName>
    </alternativeName>
</protein>
<comment type="similarity">
    <text evidence="2">Belongs to the class-II aminoacyl-tRNA synthetase family. Type 2 subfamily.</text>
</comment>
<dbReference type="Gene3D" id="2.40.50.140">
    <property type="entry name" value="Nucleic acid-binding proteins"/>
    <property type="match status" value="1"/>
</dbReference>
<dbReference type="GO" id="GO:0003723">
    <property type="term" value="F:RNA binding"/>
    <property type="evidence" value="ECO:0007669"/>
    <property type="project" value="TreeGrafter"/>
</dbReference>
<accession>A0AAW1P8J8</accession>
<evidence type="ECO:0000256" key="11">
    <source>
        <dbReference type="ARBA" id="ARBA00047904"/>
    </source>
</evidence>
<comment type="subcellular location">
    <subcellularLocation>
        <location evidence="1">Cytoplasm</location>
    </subcellularLocation>
</comment>
<dbReference type="HAMAP" id="MF_02075">
    <property type="entry name" value="Asp_tRNA_synth_type2"/>
    <property type="match status" value="1"/>
</dbReference>
<evidence type="ECO:0000256" key="4">
    <source>
        <dbReference type="ARBA" id="ARBA00022490"/>
    </source>
</evidence>
<feature type="compositionally biased region" description="Basic and acidic residues" evidence="12">
    <location>
        <begin position="1"/>
        <end position="13"/>
    </location>
</feature>
<dbReference type="Pfam" id="PF00152">
    <property type="entry name" value="tRNA-synt_2"/>
    <property type="match status" value="1"/>
</dbReference>
<dbReference type="SUPFAM" id="SSF50249">
    <property type="entry name" value="Nucleic acid-binding proteins"/>
    <property type="match status" value="1"/>
</dbReference>
<dbReference type="InterPro" id="IPR002312">
    <property type="entry name" value="Asp/Asn-tRNA-synth_IIb"/>
</dbReference>
<feature type="region of interest" description="Disordered" evidence="12">
    <location>
        <begin position="1"/>
        <end position="60"/>
    </location>
</feature>
<organism evidence="14 15">
    <name type="scientific">Symbiochloris irregularis</name>
    <dbReference type="NCBI Taxonomy" id="706552"/>
    <lineage>
        <taxon>Eukaryota</taxon>
        <taxon>Viridiplantae</taxon>
        <taxon>Chlorophyta</taxon>
        <taxon>core chlorophytes</taxon>
        <taxon>Trebouxiophyceae</taxon>
        <taxon>Trebouxiales</taxon>
        <taxon>Trebouxiaceae</taxon>
        <taxon>Symbiochloris</taxon>
    </lineage>
</organism>
<gene>
    <name evidence="14" type="ORF">WJX73_003404</name>
</gene>
<dbReference type="AlphaFoldDB" id="A0AAW1P8J8"/>
<comment type="caution">
    <text evidence="14">The sequence shown here is derived from an EMBL/GenBank/DDBJ whole genome shotgun (WGS) entry which is preliminary data.</text>
</comment>
<dbReference type="CDD" id="cd00776">
    <property type="entry name" value="AsxRS_core"/>
    <property type="match status" value="1"/>
</dbReference>
<dbReference type="GO" id="GO:0004815">
    <property type="term" value="F:aspartate-tRNA ligase activity"/>
    <property type="evidence" value="ECO:0007669"/>
    <property type="project" value="UniProtKB-EC"/>
</dbReference>
<dbReference type="InterPro" id="IPR004365">
    <property type="entry name" value="NA-bd_OB_tRNA"/>
</dbReference>
<dbReference type="InterPro" id="IPR004364">
    <property type="entry name" value="Aa-tRNA-synt_II"/>
</dbReference>
<dbReference type="GO" id="GO:0017101">
    <property type="term" value="C:aminoacyl-tRNA synthetase multienzyme complex"/>
    <property type="evidence" value="ECO:0007669"/>
    <property type="project" value="TreeGrafter"/>
</dbReference>
<dbReference type="CDD" id="cd04320">
    <property type="entry name" value="AspRS_cyto_N"/>
    <property type="match status" value="1"/>
</dbReference>
<dbReference type="GO" id="GO:0005829">
    <property type="term" value="C:cytosol"/>
    <property type="evidence" value="ECO:0007669"/>
    <property type="project" value="TreeGrafter"/>
</dbReference>
<evidence type="ECO:0000256" key="3">
    <source>
        <dbReference type="ARBA" id="ARBA00012841"/>
    </source>
</evidence>
<evidence type="ECO:0000256" key="5">
    <source>
        <dbReference type="ARBA" id="ARBA00022598"/>
    </source>
</evidence>
<keyword evidence="8" id="KW-0648">Protein biosynthesis</keyword>
<evidence type="ECO:0000256" key="10">
    <source>
        <dbReference type="ARBA" id="ARBA00033155"/>
    </source>
</evidence>
<dbReference type="PANTHER" id="PTHR43450">
    <property type="entry name" value="ASPARTYL-TRNA SYNTHETASE"/>
    <property type="match status" value="1"/>
</dbReference>
<proteinExistence type="inferred from homology"/>
<evidence type="ECO:0000256" key="9">
    <source>
        <dbReference type="ARBA" id="ARBA00023146"/>
    </source>
</evidence>
<dbReference type="EC" id="6.1.1.12" evidence="3"/>
<dbReference type="InterPro" id="IPR006195">
    <property type="entry name" value="aa-tRNA-synth_II"/>
</dbReference>
<feature type="domain" description="Aminoacyl-transfer RNA synthetases class-II family profile" evidence="13">
    <location>
        <begin position="230"/>
        <end position="535"/>
    </location>
</feature>
<evidence type="ECO:0000259" key="13">
    <source>
        <dbReference type="PROSITE" id="PS50862"/>
    </source>
</evidence>
<evidence type="ECO:0000256" key="1">
    <source>
        <dbReference type="ARBA" id="ARBA00004496"/>
    </source>
</evidence>
<keyword evidence="7" id="KW-0067">ATP-binding</keyword>
<dbReference type="GO" id="GO:0006422">
    <property type="term" value="P:aspartyl-tRNA aminoacylation"/>
    <property type="evidence" value="ECO:0007669"/>
    <property type="project" value="InterPro"/>
</dbReference>
<evidence type="ECO:0000256" key="8">
    <source>
        <dbReference type="ARBA" id="ARBA00022917"/>
    </source>
</evidence>